<reference evidence="1" key="2">
    <citation type="journal article" date="2015" name="Fish Shellfish Immunol.">
        <title>Early steps in the European eel (Anguilla anguilla)-Vibrio vulnificus interaction in the gills: Role of the RtxA13 toxin.</title>
        <authorList>
            <person name="Callol A."/>
            <person name="Pajuelo D."/>
            <person name="Ebbesson L."/>
            <person name="Teles M."/>
            <person name="MacKenzie S."/>
            <person name="Amaro C."/>
        </authorList>
    </citation>
    <scope>NUCLEOTIDE SEQUENCE</scope>
</reference>
<evidence type="ECO:0000313" key="1">
    <source>
        <dbReference type="EMBL" id="JAH92914.1"/>
    </source>
</evidence>
<accession>A0A0E9WR70</accession>
<name>A0A0E9WR70_ANGAN</name>
<dbReference type="EMBL" id="GBXM01015663">
    <property type="protein sequence ID" value="JAH92914.1"/>
    <property type="molecule type" value="Transcribed_RNA"/>
</dbReference>
<reference evidence="1" key="1">
    <citation type="submission" date="2014-11" db="EMBL/GenBank/DDBJ databases">
        <authorList>
            <person name="Amaro Gonzalez C."/>
        </authorList>
    </citation>
    <scope>NUCLEOTIDE SEQUENCE</scope>
</reference>
<organism evidence="1">
    <name type="scientific">Anguilla anguilla</name>
    <name type="common">European freshwater eel</name>
    <name type="synonym">Muraena anguilla</name>
    <dbReference type="NCBI Taxonomy" id="7936"/>
    <lineage>
        <taxon>Eukaryota</taxon>
        <taxon>Metazoa</taxon>
        <taxon>Chordata</taxon>
        <taxon>Craniata</taxon>
        <taxon>Vertebrata</taxon>
        <taxon>Euteleostomi</taxon>
        <taxon>Actinopterygii</taxon>
        <taxon>Neopterygii</taxon>
        <taxon>Teleostei</taxon>
        <taxon>Anguilliformes</taxon>
        <taxon>Anguillidae</taxon>
        <taxon>Anguilla</taxon>
    </lineage>
</organism>
<proteinExistence type="predicted"/>
<protein>
    <submittedName>
        <fullName evidence="1">Uncharacterized protein</fullName>
    </submittedName>
</protein>
<sequence>MQEKSMEHSLLKLNFPRCQGVMGYEGSKVLRSCMTVMEGLHGETLEWHFGLGCVIFN</sequence>
<dbReference type="AlphaFoldDB" id="A0A0E9WR70"/>